<organism evidence="1 2">
    <name type="scientific">Setaria viridis</name>
    <name type="common">Green bristlegrass</name>
    <name type="synonym">Setaria italica subsp. viridis</name>
    <dbReference type="NCBI Taxonomy" id="4556"/>
    <lineage>
        <taxon>Eukaryota</taxon>
        <taxon>Viridiplantae</taxon>
        <taxon>Streptophyta</taxon>
        <taxon>Embryophyta</taxon>
        <taxon>Tracheophyta</taxon>
        <taxon>Spermatophyta</taxon>
        <taxon>Magnoliopsida</taxon>
        <taxon>Liliopsida</taxon>
        <taxon>Poales</taxon>
        <taxon>Poaceae</taxon>
        <taxon>PACMAD clade</taxon>
        <taxon>Panicoideae</taxon>
        <taxon>Panicodae</taxon>
        <taxon>Paniceae</taxon>
        <taxon>Cenchrinae</taxon>
        <taxon>Setaria</taxon>
    </lineage>
</organism>
<evidence type="ECO:0000313" key="1">
    <source>
        <dbReference type="EMBL" id="TKW23817.1"/>
    </source>
</evidence>
<protein>
    <submittedName>
        <fullName evidence="1">Uncharacterized protein</fullName>
    </submittedName>
</protein>
<accession>A0A4U6VI01</accession>
<dbReference type="AlphaFoldDB" id="A0A4U6VI01"/>
<name>A0A4U6VI01_SETVI</name>
<gene>
    <name evidence="1" type="ORF">SEVIR_3G011950v2</name>
</gene>
<keyword evidence="2" id="KW-1185">Reference proteome</keyword>
<sequence length="31" mass="3649">MSSFVKISRKCHWNSGFIFHAVIPMQWLQLG</sequence>
<dbReference type="Gramene" id="TKW23817">
    <property type="protein sequence ID" value="TKW23817"/>
    <property type="gene ID" value="SEVIR_3G011950v2"/>
</dbReference>
<dbReference type="EMBL" id="CM016554">
    <property type="protein sequence ID" value="TKW23817.1"/>
    <property type="molecule type" value="Genomic_DNA"/>
</dbReference>
<reference evidence="1" key="1">
    <citation type="submission" date="2019-03" db="EMBL/GenBank/DDBJ databases">
        <title>WGS assembly of Setaria viridis.</title>
        <authorList>
            <person name="Huang P."/>
            <person name="Jenkins J."/>
            <person name="Grimwood J."/>
            <person name="Barry K."/>
            <person name="Healey A."/>
            <person name="Mamidi S."/>
            <person name="Sreedasyam A."/>
            <person name="Shu S."/>
            <person name="Feldman M."/>
            <person name="Wu J."/>
            <person name="Yu Y."/>
            <person name="Chen C."/>
            <person name="Johnson J."/>
            <person name="Rokhsar D."/>
            <person name="Baxter I."/>
            <person name="Schmutz J."/>
            <person name="Brutnell T."/>
            <person name="Kellogg E."/>
        </authorList>
    </citation>
    <scope>NUCLEOTIDE SEQUENCE [LARGE SCALE GENOMIC DNA]</scope>
</reference>
<evidence type="ECO:0000313" key="2">
    <source>
        <dbReference type="Proteomes" id="UP000298652"/>
    </source>
</evidence>
<proteinExistence type="predicted"/>
<dbReference type="Proteomes" id="UP000298652">
    <property type="component" value="Chromosome 3"/>
</dbReference>